<dbReference type="OrthoDB" id="10250436at2759"/>
<dbReference type="AlphaFoldDB" id="A0A132NNI3"/>
<evidence type="ECO:0000313" key="2">
    <source>
        <dbReference type="EMBL" id="KWX11650.1"/>
    </source>
</evidence>
<sequence>MTLHCIYFPDGESLLPNRIIIEPPLKKQGVSSAVLRCSINKQAGGDLVVSSSSVVANGNVLLINPREDIDPIAYTLEHIGWLTQDAYEELQQTAGHWDQLVENSSDTFDPEDSNCEGAVGNDYPSTPTSQESNVEEWD</sequence>
<proteinExistence type="predicted"/>
<gene>
    <name evidence="2" type="ORF">QR46_4381</name>
</gene>
<organism evidence="2 3">
    <name type="scientific">Giardia duodenalis assemblage B</name>
    <dbReference type="NCBI Taxonomy" id="1394984"/>
    <lineage>
        <taxon>Eukaryota</taxon>
        <taxon>Metamonada</taxon>
        <taxon>Diplomonadida</taxon>
        <taxon>Hexamitidae</taxon>
        <taxon>Giardiinae</taxon>
        <taxon>Giardia</taxon>
    </lineage>
</organism>
<feature type="region of interest" description="Disordered" evidence="1">
    <location>
        <begin position="103"/>
        <end position="138"/>
    </location>
</feature>
<name>A0A132NNI3_GIAIN</name>
<evidence type="ECO:0000256" key="1">
    <source>
        <dbReference type="SAM" id="MobiDB-lite"/>
    </source>
</evidence>
<feature type="compositionally biased region" description="Polar residues" evidence="1">
    <location>
        <begin position="123"/>
        <end position="132"/>
    </location>
</feature>
<comment type="caution">
    <text evidence="2">The sequence shown here is derived from an EMBL/GenBank/DDBJ whole genome shotgun (WGS) entry which is preliminary data.</text>
</comment>
<dbReference type="VEuPathDB" id="GiardiaDB:QR46_4381"/>
<evidence type="ECO:0000313" key="3">
    <source>
        <dbReference type="Proteomes" id="UP000070089"/>
    </source>
</evidence>
<accession>A0A132NNI3</accession>
<protein>
    <submittedName>
        <fullName evidence="2">Uncharacterized protein</fullName>
    </submittedName>
</protein>
<dbReference type="Proteomes" id="UP000070089">
    <property type="component" value="Unassembled WGS sequence"/>
</dbReference>
<reference evidence="2 3" key="1">
    <citation type="journal article" date="2015" name="Mol. Biochem. Parasitol.">
        <title>Identification of polymorphic genes for use in assemblage B genotyping assays through comparative genomics of multiple assemblage B Giardia duodenalis isolates.</title>
        <authorList>
            <person name="Wielinga C."/>
            <person name="Thompson R.C."/>
            <person name="Monis P."/>
            <person name="Ryan U."/>
        </authorList>
    </citation>
    <scope>NUCLEOTIDE SEQUENCE [LARGE SCALE GENOMIC DNA]</scope>
    <source>
        <strain evidence="2 3">BAH15c1</strain>
    </source>
</reference>
<dbReference type="EMBL" id="JXTI01000166">
    <property type="protein sequence ID" value="KWX11650.1"/>
    <property type="molecule type" value="Genomic_DNA"/>
</dbReference>